<gene>
    <name evidence="3" type="ORF">FIV42_10275</name>
</gene>
<proteinExistence type="predicted"/>
<dbReference type="SUPFAM" id="SSF49373">
    <property type="entry name" value="Invasin/intimin cell-adhesion fragments"/>
    <property type="match status" value="1"/>
</dbReference>
<evidence type="ECO:0000256" key="1">
    <source>
        <dbReference type="SAM" id="SignalP"/>
    </source>
</evidence>
<dbReference type="InterPro" id="IPR015217">
    <property type="entry name" value="Invasin_dom_3"/>
</dbReference>
<evidence type="ECO:0000313" key="3">
    <source>
        <dbReference type="EMBL" id="QDG51107.1"/>
    </source>
</evidence>
<dbReference type="InterPro" id="IPR008964">
    <property type="entry name" value="Invasin/intimin_cell_adhesion"/>
</dbReference>
<feature type="domain" description="Invasin" evidence="2">
    <location>
        <begin position="107"/>
        <end position="178"/>
    </location>
</feature>
<dbReference type="InterPro" id="IPR013783">
    <property type="entry name" value="Ig-like_fold"/>
</dbReference>
<keyword evidence="4" id="KW-1185">Reference proteome</keyword>
<feature type="chain" id="PRO_5030106378" description="Invasin domain-containing protein" evidence="1">
    <location>
        <begin position="23"/>
        <end position="657"/>
    </location>
</feature>
<dbReference type="AlphaFoldDB" id="A0A4Y6PSW4"/>
<keyword evidence="1" id="KW-0732">Signal</keyword>
<dbReference type="Proteomes" id="UP000315995">
    <property type="component" value="Chromosome"/>
</dbReference>
<name>A0A4Y6PSW4_PERCE</name>
<evidence type="ECO:0000313" key="4">
    <source>
        <dbReference type="Proteomes" id="UP000315995"/>
    </source>
</evidence>
<dbReference type="Pfam" id="PF09134">
    <property type="entry name" value="Invasin_D3"/>
    <property type="match status" value="1"/>
</dbReference>
<protein>
    <recommendedName>
        <fullName evidence="2">Invasin domain-containing protein</fullName>
    </recommendedName>
</protein>
<evidence type="ECO:0000259" key="2">
    <source>
        <dbReference type="Pfam" id="PF09134"/>
    </source>
</evidence>
<reference evidence="3 4" key="1">
    <citation type="submission" date="2019-06" db="EMBL/GenBank/DDBJ databases">
        <title>Persicimonas caeni gen. nov., sp. nov., a predatory bacterium isolated from solar saltern.</title>
        <authorList>
            <person name="Wang S."/>
        </authorList>
    </citation>
    <scope>NUCLEOTIDE SEQUENCE [LARGE SCALE GENOMIC DNA]</scope>
    <source>
        <strain evidence="3 4">YN101</strain>
    </source>
</reference>
<feature type="signal peptide" evidence="1">
    <location>
        <begin position="1"/>
        <end position="22"/>
    </location>
</feature>
<accession>A0A5B8Y548</accession>
<sequence length="657" mass="69904">MSMKRLRFVTMAAVLGAGASLAGLTGCQQELELDRAYFRCEADDECGADYRCGQHPDYGQVCVPEDGDGNVNNGTVTPLPEGAQLAHASEECDSERKHCAMVLPFQEARELTVQVTDGVGNPFAGAEVSFDLNRESAGAVSLEAQTVTTTADGTASVVLDSGTQAGLATLTATVGDGALPRRVSWAFAVGGEGSGAIFVAPTNGTESPIEQVRVTAVPDPEGSASCEELITTTLPPGVTAERREVDVRVDGSVPPVAFADLDVEVGHLIFVEGFAESGLRNIVGCQEAVAPTDGTGDGPLAVEMREQLPVFSLQDYQASYLWDFGPFAMGLYGEYVRALTRFPEDPSLALFGCIDSDASECAEYPADRGLIDLALRANGNPDVQQALLNHRGDLRELFASHVQQPVLNDGADSAKRVVGDALGTASMRGSVESLVYESFSWRGGTPISENLSGLFRGEFDFDAICDGDSTCAPELNELIGRLHAPFELQVLEGETLAIAGFSPTDKLFFSRYITVVFERVVFPELLADYGQGDTLAKLINEERWDCEAMAASVSEGEVDGSIVSNLCTWVGASLLPSLRSSASSFDEDLLMTLSSTDCTAGQPDYQSSSSWRESDAYPLPRFDALGEPTPCEWTWSVEHSTTGESAKLEGSFAAAIE</sequence>
<accession>A0A4Y6PSW4</accession>
<dbReference type="EMBL" id="CP041186">
    <property type="protein sequence ID" value="QDG51107.1"/>
    <property type="molecule type" value="Genomic_DNA"/>
</dbReference>
<organism evidence="3 4">
    <name type="scientific">Persicimonas caeni</name>
    <dbReference type="NCBI Taxonomy" id="2292766"/>
    <lineage>
        <taxon>Bacteria</taxon>
        <taxon>Deltaproteobacteria</taxon>
        <taxon>Bradymonadales</taxon>
        <taxon>Bradymonadaceae</taxon>
        <taxon>Persicimonas</taxon>
    </lineage>
</organism>
<dbReference type="PROSITE" id="PS51257">
    <property type="entry name" value="PROKAR_LIPOPROTEIN"/>
    <property type="match status" value="1"/>
</dbReference>
<dbReference type="Gene3D" id="2.60.40.10">
    <property type="entry name" value="Immunoglobulins"/>
    <property type="match status" value="1"/>
</dbReference>